<evidence type="ECO:0000313" key="1">
    <source>
        <dbReference type="EMBL" id="CAC5379134.1"/>
    </source>
</evidence>
<gene>
    <name evidence="1" type="ORF">MCOR_15227</name>
</gene>
<dbReference type="AlphaFoldDB" id="A0A6J8B811"/>
<proteinExistence type="predicted"/>
<keyword evidence="2" id="KW-1185">Reference proteome</keyword>
<protein>
    <submittedName>
        <fullName evidence="1">Uncharacterized protein</fullName>
    </submittedName>
</protein>
<dbReference type="Proteomes" id="UP000507470">
    <property type="component" value="Unassembled WGS sequence"/>
</dbReference>
<dbReference type="EMBL" id="CACVKT020002628">
    <property type="protein sequence ID" value="CAC5379134.1"/>
    <property type="molecule type" value="Genomic_DNA"/>
</dbReference>
<name>A0A6J8B811_MYTCO</name>
<reference evidence="1 2" key="1">
    <citation type="submission" date="2020-06" db="EMBL/GenBank/DDBJ databases">
        <authorList>
            <person name="Li R."/>
            <person name="Bekaert M."/>
        </authorList>
    </citation>
    <scope>NUCLEOTIDE SEQUENCE [LARGE SCALE GENOMIC DNA]</scope>
    <source>
        <strain evidence="2">wild</strain>
    </source>
</reference>
<sequence>MKVACIQIDKVISGLQPYLEDARSKNSIIEMPLRRLASCGKLKDVDQQMAEIKGLFSQFSCFKKDWINQAPPYYGTPLSTMLAHGGEVKIHAELKKLEMFIESELRSVKSVIEYNQYVLDQAEDGVDRLLIAEDCRSKNSIIEMPLRRLARSCGKLVKDVDQQMVEINGLSSQFSRSKKDWNHQTAPYNEVPLSKMLAHVEEAKIHAELKKLKMFIESELKSVKSVMEYNQYLLD</sequence>
<organism evidence="1 2">
    <name type="scientific">Mytilus coruscus</name>
    <name type="common">Sea mussel</name>
    <dbReference type="NCBI Taxonomy" id="42192"/>
    <lineage>
        <taxon>Eukaryota</taxon>
        <taxon>Metazoa</taxon>
        <taxon>Spiralia</taxon>
        <taxon>Lophotrochozoa</taxon>
        <taxon>Mollusca</taxon>
        <taxon>Bivalvia</taxon>
        <taxon>Autobranchia</taxon>
        <taxon>Pteriomorphia</taxon>
        <taxon>Mytilida</taxon>
        <taxon>Mytiloidea</taxon>
        <taxon>Mytilidae</taxon>
        <taxon>Mytilinae</taxon>
        <taxon>Mytilus</taxon>
    </lineage>
</organism>
<evidence type="ECO:0000313" key="2">
    <source>
        <dbReference type="Proteomes" id="UP000507470"/>
    </source>
</evidence>
<accession>A0A6J8B811</accession>